<keyword evidence="5" id="KW-0997">Cell inner membrane</keyword>
<dbReference type="InterPro" id="IPR037682">
    <property type="entry name" value="TonB_C"/>
</dbReference>
<dbReference type="PANTHER" id="PTHR33446:SF2">
    <property type="entry name" value="PROTEIN TONB"/>
    <property type="match status" value="1"/>
</dbReference>
<dbReference type="Gene3D" id="3.30.1150.10">
    <property type="match status" value="1"/>
</dbReference>
<dbReference type="RefSeq" id="WP_244658878.1">
    <property type="nucleotide sequence ID" value="NZ_CP059897.1"/>
</dbReference>
<evidence type="ECO:0000256" key="1">
    <source>
        <dbReference type="ARBA" id="ARBA00004383"/>
    </source>
</evidence>
<keyword evidence="9" id="KW-0472">Membrane</keyword>
<reference evidence="13" key="1">
    <citation type="journal article" date="2019" name="Int. J. Syst. Evol. Microbiol.">
        <title>The Global Catalogue of Microorganisms (GCM) 10K type strain sequencing project: providing services to taxonomists for standard genome sequencing and annotation.</title>
        <authorList>
            <consortium name="The Broad Institute Genomics Platform"/>
            <consortium name="The Broad Institute Genome Sequencing Center for Infectious Disease"/>
            <person name="Wu L."/>
            <person name="Ma J."/>
        </authorList>
    </citation>
    <scope>NUCLEOTIDE SEQUENCE [LARGE SCALE GENOMIC DNA]</scope>
    <source>
        <strain evidence="13">KCTC 52231</strain>
    </source>
</reference>
<evidence type="ECO:0000313" key="13">
    <source>
        <dbReference type="Proteomes" id="UP001595647"/>
    </source>
</evidence>
<keyword evidence="3" id="KW-0813">Transport</keyword>
<evidence type="ECO:0000256" key="3">
    <source>
        <dbReference type="ARBA" id="ARBA00022448"/>
    </source>
</evidence>
<dbReference type="NCBIfam" id="TIGR01352">
    <property type="entry name" value="tonB_Cterm"/>
    <property type="match status" value="1"/>
</dbReference>
<organism evidence="12 13">
    <name type="scientific">Ciceribacter thiooxidans</name>
    <dbReference type="NCBI Taxonomy" id="1969821"/>
    <lineage>
        <taxon>Bacteria</taxon>
        <taxon>Pseudomonadati</taxon>
        <taxon>Pseudomonadota</taxon>
        <taxon>Alphaproteobacteria</taxon>
        <taxon>Hyphomicrobiales</taxon>
        <taxon>Rhizobiaceae</taxon>
        <taxon>Ciceribacter</taxon>
    </lineage>
</organism>
<comment type="caution">
    <text evidence="12">The sequence shown here is derived from an EMBL/GenBank/DDBJ whole genome shotgun (WGS) entry which is preliminary data.</text>
</comment>
<comment type="subcellular location">
    <subcellularLocation>
        <location evidence="1">Cell inner membrane</location>
        <topology evidence="1">Single-pass membrane protein</topology>
        <orientation evidence="1">Periplasmic side</orientation>
    </subcellularLocation>
</comment>
<protein>
    <submittedName>
        <fullName evidence="12">TonB family protein</fullName>
    </submittedName>
</protein>
<feature type="region of interest" description="Disordered" evidence="10">
    <location>
        <begin position="149"/>
        <end position="193"/>
    </location>
</feature>
<evidence type="ECO:0000313" key="12">
    <source>
        <dbReference type="EMBL" id="MFC3165987.1"/>
    </source>
</evidence>
<accession>A0ABV7I5S3</accession>
<feature type="domain" description="TonB C-terminal" evidence="11">
    <location>
        <begin position="201"/>
        <end position="289"/>
    </location>
</feature>
<dbReference type="PROSITE" id="PS52015">
    <property type="entry name" value="TONB_CTD"/>
    <property type="match status" value="1"/>
</dbReference>
<evidence type="ECO:0000256" key="8">
    <source>
        <dbReference type="ARBA" id="ARBA00022989"/>
    </source>
</evidence>
<keyword evidence="7" id="KW-0653">Protein transport</keyword>
<proteinExistence type="inferred from homology"/>
<evidence type="ECO:0000259" key="11">
    <source>
        <dbReference type="PROSITE" id="PS52015"/>
    </source>
</evidence>
<gene>
    <name evidence="12" type="ORF">ACFOHV_22145</name>
</gene>
<name>A0ABV7I5S3_9HYPH</name>
<sequence>MTVLHNDFRRSLAGDSLAWGAAALIVASAHAAALAVMMHTPPEIGADPGPQAAIMIELAAEPEATESREEEIAPDNVDAEEIISPAADPAPDELKPLETTDTTAPEPVTPAEKAIPSLEPTTAPPRQVESNPVEQQVLTALENVEVPLPLARPAPPKPAPARKAPPPSQATRKAKIDVTKSERTAGSETTTGLGAAISPARWQSRLMAHLERRKRYPAAARSAHQEGTAYVRFRIDSSGNVLSVSLSRSSGHSTLDQAVLDLVRRASPVPPPPPGASTTIVAPVRFDIR</sequence>
<dbReference type="EMBL" id="JBHRTG010000019">
    <property type="protein sequence ID" value="MFC3165987.1"/>
    <property type="molecule type" value="Genomic_DNA"/>
</dbReference>
<evidence type="ECO:0000256" key="2">
    <source>
        <dbReference type="ARBA" id="ARBA00006555"/>
    </source>
</evidence>
<evidence type="ECO:0000256" key="9">
    <source>
        <dbReference type="ARBA" id="ARBA00023136"/>
    </source>
</evidence>
<evidence type="ECO:0000256" key="5">
    <source>
        <dbReference type="ARBA" id="ARBA00022519"/>
    </source>
</evidence>
<evidence type="ECO:0000256" key="7">
    <source>
        <dbReference type="ARBA" id="ARBA00022927"/>
    </source>
</evidence>
<dbReference type="InterPro" id="IPR006260">
    <property type="entry name" value="TonB/TolA_C"/>
</dbReference>
<dbReference type="PANTHER" id="PTHR33446">
    <property type="entry name" value="PROTEIN TONB-RELATED"/>
    <property type="match status" value="1"/>
</dbReference>
<feature type="region of interest" description="Disordered" evidence="10">
    <location>
        <begin position="83"/>
        <end position="129"/>
    </location>
</feature>
<feature type="compositionally biased region" description="Pro residues" evidence="10">
    <location>
        <begin position="150"/>
        <end position="168"/>
    </location>
</feature>
<keyword evidence="8" id="KW-1133">Transmembrane helix</keyword>
<dbReference type="Proteomes" id="UP001595647">
    <property type="component" value="Unassembled WGS sequence"/>
</dbReference>
<dbReference type="SUPFAM" id="SSF74653">
    <property type="entry name" value="TolA/TonB C-terminal domain"/>
    <property type="match status" value="1"/>
</dbReference>
<dbReference type="InterPro" id="IPR051045">
    <property type="entry name" value="TonB-dependent_transducer"/>
</dbReference>
<comment type="similarity">
    <text evidence="2">Belongs to the TonB family.</text>
</comment>
<keyword evidence="4" id="KW-1003">Cell membrane</keyword>
<evidence type="ECO:0000256" key="10">
    <source>
        <dbReference type="SAM" id="MobiDB-lite"/>
    </source>
</evidence>
<keyword evidence="6" id="KW-0812">Transmembrane</keyword>
<dbReference type="Pfam" id="PF03544">
    <property type="entry name" value="TonB_C"/>
    <property type="match status" value="1"/>
</dbReference>
<evidence type="ECO:0000256" key="4">
    <source>
        <dbReference type="ARBA" id="ARBA00022475"/>
    </source>
</evidence>
<feature type="compositionally biased region" description="Basic and acidic residues" evidence="10">
    <location>
        <begin position="174"/>
        <end position="185"/>
    </location>
</feature>
<keyword evidence="13" id="KW-1185">Reference proteome</keyword>
<evidence type="ECO:0000256" key="6">
    <source>
        <dbReference type="ARBA" id="ARBA00022692"/>
    </source>
</evidence>